<dbReference type="PANTHER" id="PTHR12668">
    <property type="entry name" value="TRANSMEMBRANE PROTEIN 14, 15"/>
    <property type="match status" value="1"/>
</dbReference>
<evidence type="ECO:0000313" key="6">
    <source>
        <dbReference type="EMBL" id="MBW4543263.1"/>
    </source>
</evidence>
<feature type="transmembrane region" description="Helical" evidence="5">
    <location>
        <begin position="34"/>
        <end position="52"/>
    </location>
</feature>
<dbReference type="InterPro" id="IPR044890">
    <property type="entry name" value="TMEM14_sf"/>
</dbReference>
<sequence>MNNLFQIAIWSIPVYALLVLVGGIMGYLKAKSKVSLFSGIGSGVVLLVAWLLCRQIPIVGLGLAALIGLVLFVVFVTRFLRTRTFMPAGLMMGFSLAATVIFCLGLLTST</sequence>
<evidence type="ECO:0000256" key="2">
    <source>
        <dbReference type="ARBA" id="ARBA00022692"/>
    </source>
</evidence>
<evidence type="ECO:0000256" key="3">
    <source>
        <dbReference type="ARBA" id="ARBA00022989"/>
    </source>
</evidence>
<comment type="caution">
    <text evidence="6">The sequence shown here is derived from an EMBL/GenBank/DDBJ whole genome shotgun (WGS) entry which is preliminary data.</text>
</comment>
<protein>
    <submittedName>
        <fullName evidence="6">TMEM14 family protein</fullName>
    </submittedName>
</protein>
<name>A0A951PIN3_9CYAN</name>
<dbReference type="AlphaFoldDB" id="A0A951PIN3"/>
<dbReference type="Pfam" id="PF03647">
    <property type="entry name" value="Tmemb_14"/>
    <property type="match status" value="1"/>
</dbReference>
<reference evidence="6" key="2">
    <citation type="journal article" date="2022" name="Microbiol. Resour. Announc.">
        <title>Metagenome Sequencing to Explore Phylogenomics of Terrestrial Cyanobacteria.</title>
        <authorList>
            <person name="Ward R.D."/>
            <person name="Stajich J.E."/>
            <person name="Johansen J.R."/>
            <person name="Huntemann M."/>
            <person name="Clum A."/>
            <person name="Foster B."/>
            <person name="Foster B."/>
            <person name="Roux S."/>
            <person name="Palaniappan K."/>
            <person name="Varghese N."/>
            <person name="Mukherjee S."/>
            <person name="Reddy T.B.K."/>
            <person name="Daum C."/>
            <person name="Copeland A."/>
            <person name="Chen I.A."/>
            <person name="Ivanova N.N."/>
            <person name="Kyrpides N.C."/>
            <person name="Shapiro N."/>
            <person name="Eloe-Fadrosh E.A."/>
            <person name="Pietrasiak N."/>
        </authorList>
    </citation>
    <scope>NUCLEOTIDE SEQUENCE</scope>
    <source>
        <strain evidence="6">CPER-KK1</strain>
    </source>
</reference>
<keyword evidence="3 5" id="KW-1133">Transmembrane helix</keyword>
<feature type="transmembrane region" description="Helical" evidence="5">
    <location>
        <begin position="6"/>
        <end position="27"/>
    </location>
</feature>
<feature type="transmembrane region" description="Helical" evidence="5">
    <location>
        <begin position="88"/>
        <end position="107"/>
    </location>
</feature>
<feature type="transmembrane region" description="Helical" evidence="5">
    <location>
        <begin position="58"/>
        <end position="76"/>
    </location>
</feature>
<keyword evidence="4 5" id="KW-0472">Membrane</keyword>
<evidence type="ECO:0000256" key="1">
    <source>
        <dbReference type="ARBA" id="ARBA00004370"/>
    </source>
</evidence>
<dbReference type="PANTHER" id="PTHR12668:SF43">
    <property type="entry name" value="TRANSMEMBRANE PROTEIN 14 HOMOLOG"/>
    <property type="match status" value="1"/>
</dbReference>
<dbReference type="Proteomes" id="UP000753908">
    <property type="component" value="Unassembled WGS sequence"/>
</dbReference>
<dbReference type="InterPro" id="IPR005349">
    <property type="entry name" value="TMEM14"/>
</dbReference>
<keyword evidence="2 5" id="KW-0812">Transmembrane</keyword>
<evidence type="ECO:0000256" key="4">
    <source>
        <dbReference type="ARBA" id="ARBA00023136"/>
    </source>
</evidence>
<accession>A0A951PIN3</accession>
<evidence type="ECO:0000313" key="7">
    <source>
        <dbReference type="Proteomes" id="UP000753908"/>
    </source>
</evidence>
<proteinExistence type="predicted"/>
<evidence type="ECO:0000256" key="5">
    <source>
        <dbReference type="SAM" id="Phobius"/>
    </source>
</evidence>
<dbReference type="GO" id="GO:0016020">
    <property type="term" value="C:membrane"/>
    <property type="evidence" value="ECO:0007669"/>
    <property type="project" value="UniProtKB-SubCell"/>
</dbReference>
<comment type="subcellular location">
    <subcellularLocation>
        <location evidence="1">Membrane</location>
    </subcellularLocation>
</comment>
<reference evidence="6" key="1">
    <citation type="submission" date="2021-05" db="EMBL/GenBank/DDBJ databases">
        <authorList>
            <person name="Pietrasiak N."/>
            <person name="Ward R."/>
            <person name="Stajich J.E."/>
            <person name="Kurbessoian T."/>
        </authorList>
    </citation>
    <scope>NUCLEOTIDE SEQUENCE</scope>
    <source>
        <strain evidence="6">CPER-KK1</strain>
    </source>
</reference>
<dbReference type="Gene3D" id="1.10.10.1740">
    <property type="entry name" value="Transmembrane protein 14-like"/>
    <property type="match status" value="1"/>
</dbReference>
<dbReference type="GO" id="GO:0015245">
    <property type="term" value="F:fatty acid transmembrane transporter activity"/>
    <property type="evidence" value="ECO:0007669"/>
    <property type="project" value="TreeGrafter"/>
</dbReference>
<gene>
    <name evidence="6" type="ORF">KME25_02265</name>
</gene>
<organism evidence="6 7">
    <name type="scientific">Symplocastrum torsivum CPER-KK1</name>
    <dbReference type="NCBI Taxonomy" id="450513"/>
    <lineage>
        <taxon>Bacteria</taxon>
        <taxon>Bacillati</taxon>
        <taxon>Cyanobacteriota</taxon>
        <taxon>Cyanophyceae</taxon>
        <taxon>Oscillatoriophycideae</taxon>
        <taxon>Oscillatoriales</taxon>
        <taxon>Microcoleaceae</taxon>
        <taxon>Symplocastrum</taxon>
    </lineage>
</organism>
<dbReference type="EMBL" id="JAHHIF010000002">
    <property type="protein sequence ID" value="MBW4543263.1"/>
    <property type="molecule type" value="Genomic_DNA"/>
</dbReference>